<evidence type="ECO:0000256" key="1">
    <source>
        <dbReference type="ARBA" id="ARBA00022884"/>
    </source>
</evidence>
<organism evidence="5 6">
    <name type="scientific">Aspergillus carbonarius (strain ITEM 5010)</name>
    <dbReference type="NCBI Taxonomy" id="602072"/>
    <lineage>
        <taxon>Eukaryota</taxon>
        <taxon>Fungi</taxon>
        <taxon>Dikarya</taxon>
        <taxon>Ascomycota</taxon>
        <taxon>Pezizomycotina</taxon>
        <taxon>Eurotiomycetes</taxon>
        <taxon>Eurotiomycetidae</taxon>
        <taxon>Eurotiales</taxon>
        <taxon>Aspergillaceae</taxon>
        <taxon>Aspergillus</taxon>
        <taxon>Aspergillus subgen. Circumdati</taxon>
    </lineage>
</organism>
<gene>
    <name evidence="5" type="ORF">ASPCADRAFT_206170</name>
</gene>
<sequence length="423" mass="45624">MPFHPREKGRMAKSGRSEEEFVLFLQGIPAHCRWQELKDLVRQTALHIRQAVVYDDQHGFPTGLGQIIVKNEDEAWRTYHRLSTNGWEGQSLVVTLARTSSPTRPIAGPTKSPACVVPPNYVAGYSTPPRATQSMAVPPSPISPEPVISTSPNGPTYPTPDYAPMINPMGLPHQPFMPVFTDPITQQPIPGIPPSPAPLRHSFGDAFAVPIFPPYPIPTMQPFPNAPMYGGFRVPGRRAHISGKSSYGNNPAYQPGGPGPRPPPRRTIFAQNLSPTTTDKDFRAFIEDCGAIVEQSEVSTDPDTGRCKGFARVTLRTADEAKHVVALYNGTYFMGARIRVKIDRSIHLAYSLAREGHAAGRAPALSVNANRPVVKEDGSTSASTSSQRSASLSSSTSASSKSGDRCGPLVVNGSNTGRRAVAT</sequence>
<feature type="region of interest" description="Disordered" evidence="3">
    <location>
        <begin position="240"/>
        <end position="266"/>
    </location>
</feature>
<evidence type="ECO:0000256" key="3">
    <source>
        <dbReference type="SAM" id="MobiDB-lite"/>
    </source>
</evidence>
<dbReference type="VEuPathDB" id="FungiDB:ASPCADRAFT_206170"/>
<dbReference type="Pfam" id="PF00076">
    <property type="entry name" value="RRM_1"/>
    <property type="match status" value="1"/>
</dbReference>
<dbReference type="EMBL" id="KV907497">
    <property type="protein sequence ID" value="OOF97350.1"/>
    <property type="molecule type" value="Genomic_DNA"/>
</dbReference>
<dbReference type="GO" id="GO:0003729">
    <property type="term" value="F:mRNA binding"/>
    <property type="evidence" value="ECO:0007669"/>
    <property type="project" value="TreeGrafter"/>
</dbReference>
<dbReference type="InterPro" id="IPR050374">
    <property type="entry name" value="RRT5_SRSF_SR"/>
</dbReference>
<feature type="compositionally biased region" description="Low complexity" evidence="3">
    <location>
        <begin position="379"/>
        <end position="401"/>
    </location>
</feature>
<protein>
    <recommendedName>
        <fullName evidence="4">RRM domain-containing protein</fullName>
    </recommendedName>
</protein>
<evidence type="ECO:0000259" key="4">
    <source>
        <dbReference type="PROSITE" id="PS50102"/>
    </source>
</evidence>
<accession>A0A1R3RSB5</accession>
<dbReference type="FunFam" id="3.30.70.330:FF:000391">
    <property type="entry name" value="Putative RNA binding protein"/>
    <property type="match status" value="1"/>
</dbReference>
<feature type="region of interest" description="Disordered" evidence="3">
    <location>
        <begin position="369"/>
        <end position="423"/>
    </location>
</feature>
<feature type="compositionally biased region" description="Polar residues" evidence="3">
    <location>
        <begin position="243"/>
        <end position="252"/>
    </location>
</feature>
<dbReference type="InterPro" id="IPR012677">
    <property type="entry name" value="Nucleotide-bd_a/b_plait_sf"/>
</dbReference>
<dbReference type="SMART" id="SM00360">
    <property type="entry name" value="RRM"/>
    <property type="match status" value="2"/>
</dbReference>
<evidence type="ECO:0000313" key="6">
    <source>
        <dbReference type="Proteomes" id="UP000188318"/>
    </source>
</evidence>
<evidence type="ECO:0000313" key="5">
    <source>
        <dbReference type="EMBL" id="OOF97350.1"/>
    </source>
</evidence>
<dbReference type="STRING" id="602072.A0A1R3RSB5"/>
<feature type="domain" description="RRM" evidence="4">
    <location>
        <begin position="266"/>
        <end position="345"/>
    </location>
</feature>
<dbReference type="OMA" id="ASGMNHE"/>
<keyword evidence="1 2" id="KW-0694">RNA-binding</keyword>
<dbReference type="GO" id="GO:0005634">
    <property type="term" value="C:nucleus"/>
    <property type="evidence" value="ECO:0007669"/>
    <property type="project" value="TreeGrafter"/>
</dbReference>
<dbReference type="InterPro" id="IPR035979">
    <property type="entry name" value="RBD_domain_sf"/>
</dbReference>
<dbReference type="AlphaFoldDB" id="A0A1R3RSB5"/>
<name>A0A1R3RSB5_ASPC5</name>
<dbReference type="SUPFAM" id="SSF54928">
    <property type="entry name" value="RNA-binding domain, RBD"/>
    <property type="match status" value="2"/>
</dbReference>
<dbReference type="Proteomes" id="UP000188318">
    <property type="component" value="Unassembled WGS sequence"/>
</dbReference>
<dbReference type="PROSITE" id="PS50102">
    <property type="entry name" value="RRM"/>
    <property type="match status" value="1"/>
</dbReference>
<dbReference type="Gene3D" id="3.30.70.330">
    <property type="match status" value="2"/>
</dbReference>
<dbReference type="PANTHER" id="PTHR23003">
    <property type="entry name" value="RNA RECOGNITION MOTIF RRM DOMAIN CONTAINING PROTEIN"/>
    <property type="match status" value="1"/>
</dbReference>
<dbReference type="OrthoDB" id="1049195at2759"/>
<dbReference type="PANTHER" id="PTHR23003:SF60">
    <property type="entry name" value="RNA BINDING PROTEIN (AFU_ORTHOLOGUE AFUA_1G02950)"/>
    <property type="match status" value="1"/>
</dbReference>
<dbReference type="GO" id="GO:0005737">
    <property type="term" value="C:cytoplasm"/>
    <property type="evidence" value="ECO:0007669"/>
    <property type="project" value="TreeGrafter"/>
</dbReference>
<evidence type="ECO:0000256" key="2">
    <source>
        <dbReference type="PROSITE-ProRule" id="PRU00176"/>
    </source>
</evidence>
<dbReference type="GO" id="GO:1990904">
    <property type="term" value="C:ribonucleoprotein complex"/>
    <property type="evidence" value="ECO:0007669"/>
    <property type="project" value="TreeGrafter"/>
</dbReference>
<dbReference type="InterPro" id="IPR000504">
    <property type="entry name" value="RRM_dom"/>
</dbReference>
<reference evidence="6" key="1">
    <citation type="journal article" date="2017" name="Genome Biol.">
        <title>Comparative genomics reveals high biological diversity and specific adaptations in the industrially and medically important fungal genus Aspergillus.</title>
        <authorList>
            <person name="de Vries R.P."/>
            <person name="Riley R."/>
            <person name="Wiebenga A."/>
            <person name="Aguilar-Osorio G."/>
            <person name="Amillis S."/>
            <person name="Uchima C.A."/>
            <person name="Anderluh G."/>
            <person name="Asadollahi M."/>
            <person name="Askin M."/>
            <person name="Barry K."/>
            <person name="Battaglia E."/>
            <person name="Bayram O."/>
            <person name="Benocci T."/>
            <person name="Braus-Stromeyer S.A."/>
            <person name="Caldana C."/>
            <person name="Canovas D."/>
            <person name="Cerqueira G.C."/>
            <person name="Chen F."/>
            <person name="Chen W."/>
            <person name="Choi C."/>
            <person name="Clum A."/>
            <person name="Dos Santos R.A."/>
            <person name="Damasio A.R."/>
            <person name="Diallinas G."/>
            <person name="Emri T."/>
            <person name="Fekete E."/>
            <person name="Flipphi M."/>
            <person name="Freyberg S."/>
            <person name="Gallo A."/>
            <person name="Gournas C."/>
            <person name="Habgood R."/>
            <person name="Hainaut M."/>
            <person name="Harispe M.L."/>
            <person name="Henrissat B."/>
            <person name="Hilden K.S."/>
            <person name="Hope R."/>
            <person name="Hossain A."/>
            <person name="Karabika E."/>
            <person name="Karaffa L."/>
            <person name="Karanyi Z."/>
            <person name="Krasevec N."/>
            <person name="Kuo A."/>
            <person name="Kusch H."/>
            <person name="LaButti K."/>
            <person name="Lagendijk E.L."/>
            <person name="Lapidus A."/>
            <person name="Levasseur A."/>
            <person name="Lindquist E."/>
            <person name="Lipzen A."/>
            <person name="Logrieco A.F."/>
            <person name="MacCabe A."/>
            <person name="Maekelae M.R."/>
            <person name="Malavazi I."/>
            <person name="Melin P."/>
            <person name="Meyer V."/>
            <person name="Mielnichuk N."/>
            <person name="Miskei M."/>
            <person name="Molnar A.P."/>
            <person name="Mule G."/>
            <person name="Ngan C.Y."/>
            <person name="Orejas M."/>
            <person name="Orosz E."/>
            <person name="Ouedraogo J.P."/>
            <person name="Overkamp K.M."/>
            <person name="Park H.-S."/>
            <person name="Perrone G."/>
            <person name="Piumi F."/>
            <person name="Punt P.J."/>
            <person name="Ram A.F."/>
            <person name="Ramon A."/>
            <person name="Rauscher S."/>
            <person name="Record E."/>
            <person name="Riano-Pachon D.M."/>
            <person name="Robert V."/>
            <person name="Roehrig J."/>
            <person name="Ruller R."/>
            <person name="Salamov A."/>
            <person name="Salih N.S."/>
            <person name="Samson R.A."/>
            <person name="Sandor E."/>
            <person name="Sanguinetti M."/>
            <person name="Schuetze T."/>
            <person name="Sepcic K."/>
            <person name="Shelest E."/>
            <person name="Sherlock G."/>
            <person name="Sophianopoulou V."/>
            <person name="Squina F.M."/>
            <person name="Sun H."/>
            <person name="Susca A."/>
            <person name="Todd R.B."/>
            <person name="Tsang A."/>
            <person name="Unkles S.E."/>
            <person name="van de Wiele N."/>
            <person name="van Rossen-Uffink D."/>
            <person name="Oliveira J.V."/>
            <person name="Vesth T.C."/>
            <person name="Visser J."/>
            <person name="Yu J.-H."/>
            <person name="Zhou M."/>
            <person name="Andersen M.R."/>
            <person name="Archer D.B."/>
            <person name="Baker S.E."/>
            <person name="Benoit I."/>
            <person name="Brakhage A.A."/>
            <person name="Braus G.H."/>
            <person name="Fischer R."/>
            <person name="Frisvad J.C."/>
            <person name="Goldman G.H."/>
            <person name="Houbraken J."/>
            <person name="Oakley B."/>
            <person name="Pocsi I."/>
            <person name="Scazzocchio C."/>
            <person name="Seiboth B."/>
            <person name="vanKuyk P.A."/>
            <person name="Wortman J."/>
            <person name="Dyer P.S."/>
            <person name="Grigoriev I.V."/>
        </authorList>
    </citation>
    <scope>NUCLEOTIDE SEQUENCE [LARGE SCALE GENOMIC DNA]</scope>
    <source>
        <strain evidence="6">ITEM 5010</strain>
    </source>
</reference>
<proteinExistence type="predicted"/>
<keyword evidence="6" id="KW-1185">Reference proteome</keyword>